<dbReference type="Proteomes" id="UP001075354">
    <property type="component" value="Chromosome 1"/>
</dbReference>
<keyword evidence="3" id="KW-1185">Reference proteome</keyword>
<dbReference type="PANTHER" id="PTHR31701">
    <property type="entry name" value="ENDOPLASMIC RETICULUM MEMBRANE-ASSOCIATED RNA DEGRADATION PROTEIN"/>
    <property type="match status" value="1"/>
</dbReference>
<reference evidence="2" key="1">
    <citation type="submission" date="2022-12" db="EMBL/GenBank/DDBJ databases">
        <title>Chromosome-level genome assembly of the bean flower thrips Megalurothrips usitatus.</title>
        <authorList>
            <person name="Ma L."/>
            <person name="Liu Q."/>
            <person name="Li H."/>
            <person name="Cai W."/>
        </authorList>
    </citation>
    <scope>NUCLEOTIDE SEQUENCE</scope>
    <source>
        <strain evidence="2">Cailab_2022a</strain>
    </source>
</reference>
<dbReference type="Pfam" id="PF13910">
    <property type="entry name" value="DUF4209"/>
    <property type="match status" value="1"/>
</dbReference>
<feature type="domain" description="DUF4209" evidence="1">
    <location>
        <begin position="132"/>
        <end position="212"/>
    </location>
</feature>
<dbReference type="PANTHER" id="PTHR31701:SF2">
    <property type="entry name" value="ENDOPLASMIC RETICULUM MEMBRANE-ASSOCIATED RNA DEGRADATION PROTEIN"/>
    <property type="match status" value="1"/>
</dbReference>
<evidence type="ECO:0000313" key="3">
    <source>
        <dbReference type="Proteomes" id="UP001075354"/>
    </source>
</evidence>
<name>A0AAV7XY52_9NEOP</name>
<dbReference type="EMBL" id="JAPTSV010000001">
    <property type="protein sequence ID" value="KAJ1531671.1"/>
    <property type="molecule type" value="Genomic_DNA"/>
</dbReference>
<comment type="caution">
    <text evidence="2">The sequence shown here is derived from an EMBL/GenBank/DDBJ whole genome shotgun (WGS) entry which is preliminary data.</text>
</comment>
<organism evidence="2 3">
    <name type="scientific">Megalurothrips usitatus</name>
    <name type="common">bean blossom thrips</name>
    <dbReference type="NCBI Taxonomy" id="439358"/>
    <lineage>
        <taxon>Eukaryota</taxon>
        <taxon>Metazoa</taxon>
        <taxon>Ecdysozoa</taxon>
        <taxon>Arthropoda</taxon>
        <taxon>Hexapoda</taxon>
        <taxon>Insecta</taxon>
        <taxon>Pterygota</taxon>
        <taxon>Neoptera</taxon>
        <taxon>Paraneoptera</taxon>
        <taxon>Thysanoptera</taxon>
        <taxon>Terebrantia</taxon>
        <taxon>Thripoidea</taxon>
        <taxon>Thripidae</taxon>
        <taxon>Megalurothrips</taxon>
    </lineage>
</organism>
<evidence type="ECO:0000313" key="2">
    <source>
        <dbReference type="EMBL" id="KAJ1531671.1"/>
    </source>
</evidence>
<sequence>MSYSSPPSVSTYLSPSVQHLLVESRKDHLTYSSEKSFVTARLTLDWNCISSFLGSLPGEDVDQQVYVSLCQKLWPIFIECGRKLQKFRCLPKDLCQWTNCASNIEECFTEMQMDCCSITPMKVSLILSSIFENALGNVVYLLKNKSVPFLLRDLLASCELKNIFGRLPMIVAQTMLGTPIALNIRNICWHGFPAPQEIHADIAASLIVLITSFGEILQSVNLIHFPCRPKIDKNVWARFVLHLKSNQVPQLNELENVVLSFIKECTIIPKTHQFYWMCSFKYLCSEEHGNCLVLLLPALEHTLRCAFCSVNECPSRMLVAEQHTLYTTMDEILAQHFMGSEEIVQDNKLPSVLGERIMEMLMDMFNNIGGPRLRDKLSHGECDLKEIPAIVANHMFCVSLLVLLKLESHDKPDLISHLKCFEETYSAKFHSVSILKARIAIVLEKLNTIDTFSILTHSLNFNPHVIQMQSDLLSYSSKFHKVCPDDILGCINLYLNEPLTTVYRSKSDLSSITFLKNMVSALEQTCDNSHTALKACEAGLGQHALRSRKRASYSRMIEFIPSLQLVVKCIVLLGLIQLLSLPQQIIGSRFSRSILQYTDNIASLSSPDKSRWVEIRDKTDMFCKEFIDALKAPKGL</sequence>
<accession>A0AAV7XY52</accession>
<gene>
    <name evidence="2" type="ORF">ONE63_000340</name>
</gene>
<dbReference type="AlphaFoldDB" id="A0AAV7XY52"/>
<dbReference type="InterPro" id="IPR039635">
    <property type="entry name" value="ERMARD"/>
</dbReference>
<proteinExistence type="predicted"/>
<protein>
    <recommendedName>
        <fullName evidence="1">DUF4209 domain-containing protein</fullName>
    </recommendedName>
</protein>
<dbReference type="InterPro" id="IPR025209">
    <property type="entry name" value="DUF4209"/>
</dbReference>
<evidence type="ECO:0000259" key="1">
    <source>
        <dbReference type="Pfam" id="PF13910"/>
    </source>
</evidence>